<feature type="compositionally biased region" description="Low complexity" evidence="1">
    <location>
        <begin position="22"/>
        <end position="32"/>
    </location>
</feature>
<dbReference type="InterPro" id="IPR001466">
    <property type="entry name" value="Beta-lactam-related"/>
</dbReference>
<evidence type="ECO:0000259" key="3">
    <source>
        <dbReference type="Pfam" id="PF00144"/>
    </source>
</evidence>
<feature type="compositionally biased region" description="Basic and acidic residues" evidence="1">
    <location>
        <begin position="1"/>
        <end position="21"/>
    </location>
</feature>
<gene>
    <name evidence="4" type="ORF">GCM10010246_19540</name>
</gene>
<reference evidence="4 5" key="1">
    <citation type="journal article" date="2019" name="Int. J. Syst. Evol. Microbiol.">
        <title>The Global Catalogue of Microorganisms (GCM) 10K type strain sequencing project: providing services to taxonomists for standard genome sequencing and annotation.</title>
        <authorList>
            <consortium name="The Broad Institute Genomics Platform"/>
            <consortium name="The Broad Institute Genome Sequencing Center for Infectious Disease"/>
            <person name="Wu L."/>
            <person name="Ma J."/>
        </authorList>
    </citation>
    <scope>NUCLEOTIDE SEQUENCE [LARGE SCALE GENOMIC DNA]</scope>
    <source>
        <strain evidence="4 5">JCM 4316</strain>
    </source>
</reference>
<comment type="caution">
    <text evidence="4">The sequence shown here is derived from an EMBL/GenBank/DDBJ whole genome shotgun (WGS) entry which is preliminary data.</text>
</comment>
<organism evidence="4 5">
    <name type="scientific">Streptomyces cuspidosporus</name>
    <dbReference type="NCBI Taxonomy" id="66882"/>
    <lineage>
        <taxon>Bacteria</taxon>
        <taxon>Bacillati</taxon>
        <taxon>Actinomycetota</taxon>
        <taxon>Actinomycetes</taxon>
        <taxon>Kitasatosporales</taxon>
        <taxon>Streptomycetaceae</taxon>
        <taxon>Streptomyces</taxon>
    </lineage>
</organism>
<dbReference type="PANTHER" id="PTHR46825:SF7">
    <property type="entry name" value="D-ALANYL-D-ALANINE CARBOXYPEPTIDASE"/>
    <property type="match status" value="1"/>
</dbReference>
<name>A0ABN3FQU6_9ACTN</name>
<keyword evidence="2" id="KW-0472">Membrane</keyword>
<dbReference type="InterPro" id="IPR012338">
    <property type="entry name" value="Beta-lactam/transpept-like"/>
</dbReference>
<sequence length="434" mass="46783">MSQRAHAVDEPHPPGREEPRGRGAMPAARAAGAPGGRPGCAVRRARRLRFGAAGMLVAAVMATGLAVPAPAARAAEAPDGHRATQEALDGVVRDGPPGGVAVVEDRHGTWTGRAGTADLRTGRSPRVEDRFRAGSITKTFVATVMLQLEAEGRLSLDDTVDHWLPGLVEGHGHDGRQITLRQLLNHTSGVYSYTEDEDFKRREFGTAFLRHRYDTWTPEQLVRLAMTHQRSFAPGDGWGYSDTNYILAGMVIRKVTGRSYADEIERRILRPLHLDSTVLPGTRSSLPGPAGRAYSKLTGELAGPGEPGGRTYDVTELNPSLAGAAGEIVTTAPDLNRFYRALLSGRLLEPRQLTEMTTTVPIPEAPGFSYGLGLMRLELSCGVEVWGHNGGIQGSISEALTTADGRHALALNFNGDWNVHEQRVVDAEFCDARP</sequence>
<dbReference type="SUPFAM" id="SSF56601">
    <property type="entry name" value="beta-lactamase/transpeptidase-like"/>
    <property type="match status" value="1"/>
</dbReference>
<accession>A0ABN3FQU6</accession>
<dbReference type="Pfam" id="PF00144">
    <property type="entry name" value="Beta-lactamase"/>
    <property type="match status" value="1"/>
</dbReference>
<keyword evidence="5" id="KW-1185">Reference proteome</keyword>
<dbReference type="InterPro" id="IPR050491">
    <property type="entry name" value="AmpC-like"/>
</dbReference>
<feature type="transmembrane region" description="Helical" evidence="2">
    <location>
        <begin position="50"/>
        <end position="69"/>
    </location>
</feature>
<evidence type="ECO:0000256" key="2">
    <source>
        <dbReference type="SAM" id="Phobius"/>
    </source>
</evidence>
<evidence type="ECO:0000313" key="5">
    <source>
        <dbReference type="Proteomes" id="UP001500253"/>
    </source>
</evidence>
<feature type="domain" description="Beta-lactamase-related" evidence="3">
    <location>
        <begin position="97"/>
        <end position="415"/>
    </location>
</feature>
<dbReference type="GO" id="GO:0016787">
    <property type="term" value="F:hydrolase activity"/>
    <property type="evidence" value="ECO:0007669"/>
    <property type="project" value="UniProtKB-KW"/>
</dbReference>
<evidence type="ECO:0000256" key="1">
    <source>
        <dbReference type="SAM" id="MobiDB-lite"/>
    </source>
</evidence>
<dbReference type="Proteomes" id="UP001500253">
    <property type="component" value="Unassembled WGS sequence"/>
</dbReference>
<keyword evidence="2" id="KW-1133">Transmembrane helix</keyword>
<proteinExistence type="predicted"/>
<dbReference type="EMBL" id="BAAASD010000006">
    <property type="protein sequence ID" value="GAA2335573.1"/>
    <property type="molecule type" value="Genomic_DNA"/>
</dbReference>
<dbReference type="PANTHER" id="PTHR46825">
    <property type="entry name" value="D-ALANYL-D-ALANINE-CARBOXYPEPTIDASE/ENDOPEPTIDASE AMPH"/>
    <property type="match status" value="1"/>
</dbReference>
<feature type="region of interest" description="Disordered" evidence="1">
    <location>
        <begin position="1"/>
        <end position="40"/>
    </location>
</feature>
<evidence type="ECO:0000313" key="4">
    <source>
        <dbReference type="EMBL" id="GAA2335573.1"/>
    </source>
</evidence>
<keyword evidence="4" id="KW-0378">Hydrolase</keyword>
<protein>
    <submittedName>
        <fullName evidence="4">Serine hydrolase domain-containing protein</fullName>
    </submittedName>
</protein>
<keyword evidence="2" id="KW-0812">Transmembrane</keyword>
<dbReference type="Gene3D" id="3.40.710.10">
    <property type="entry name" value="DD-peptidase/beta-lactamase superfamily"/>
    <property type="match status" value="1"/>
</dbReference>